<evidence type="ECO:0000313" key="1">
    <source>
        <dbReference type="EMBL" id="WAW09834.1"/>
    </source>
</evidence>
<accession>A0A9E9LYK0</accession>
<sequence>MFSFFKKKDKESEAIDIPEWAAFSTAEEYKAFLDAIDSYFKGMDVTYILEDGTIEVDPDSFRFSKLGLSNIAQVCKQHAIEDYPELINGHFTTMLKTLEFDKTFDENITDFEKIKQYLAVRLYNAKYIAYIGGLDDDTEMSVNRYLAEDVFAMLVFDLPDAIRNVQPSHVLDWGKDEDELFAIGIANIRENYPMEITQEDMGGFSIWFVNNDHFFTANILYELEARPELVGRQGSLIAIPHRHSALIYPIEDLGVVEAIQKLIPAAYGMHEEGPGSLTPNLFWYHNGIFTRLPYEVREEKLHFIPPESFLDMLNRLENRLH</sequence>
<keyword evidence="2" id="KW-1185">Reference proteome</keyword>
<proteinExistence type="predicted"/>
<dbReference type="Proteomes" id="UP001156215">
    <property type="component" value="Chromosome"/>
</dbReference>
<dbReference type="KEGG" id="ovb:NB640_11520"/>
<protein>
    <submittedName>
        <fullName evidence="1">Uncharacterized protein</fullName>
    </submittedName>
</protein>
<gene>
    <name evidence="1" type="ORF">NB640_11520</name>
</gene>
<reference evidence="1" key="1">
    <citation type="journal article" date="2022" name="Front. Microbiol.">
        <title>New perspectives on an old grouping: The genomic and phenotypic variability of Oxalobacter formigenes and the implications for calcium oxalate stone prevention.</title>
        <authorList>
            <person name="Chmiel J.A."/>
            <person name="Carr C."/>
            <person name="Stuivenberg G.A."/>
            <person name="Venema R."/>
            <person name="Chanyi R.M."/>
            <person name="Al K.F."/>
            <person name="Giguere D."/>
            <person name="Say H."/>
            <person name="Akouris P.P."/>
            <person name="Dominguez Romero S.A."/>
            <person name="Kwong A."/>
            <person name="Tai V."/>
            <person name="Koval S.F."/>
            <person name="Razvi H."/>
            <person name="Bjazevic J."/>
            <person name="Burton J.P."/>
        </authorList>
    </citation>
    <scope>NUCLEOTIDE SEQUENCE</scope>
    <source>
        <strain evidence="1">WoOx3</strain>
    </source>
</reference>
<dbReference type="RefSeq" id="WP_269308838.1">
    <property type="nucleotide sequence ID" value="NZ_CP098242.1"/>
</dbReference>
<evidence type="ECO:0000313" key="2">
    <source>
        <dbReference type="Proteomes" id="UP001156215"/>
    </source>
</evidence>
<organism evidence="1 2">
    <name type="scientific">Oxalobacter vibrioformis</name>
    <dbReference type="NCBI Taxonomy" id="933080"/>
    <lineage>
        <taxon>Bacteria</taxon>
        <taxon>Pseudomonadati</taxon>
        <taxon>Pseudomonadota</taxon>
        <taxon>Betaproteobacteria</taxon>
        <taxon>Burkholderiales</taxon>
        <taxon>Oxalobacteraceae</taxon>
        <taxon>Oxalobacter</taxon>
    </lineage>
</organism>
<dbReference type="AlphaFoldDB" id="A0A9E9LYK0"/>
<name>A0A9E9LYK0_9BURK</name>
<dbReference type="EMBL" id="CP098242">
    <property type="protein sequence ID" value="WAW09834.1"/>
    <property type="molecule type" value="Genomic_DNA"/>
</dbReference>